<evidence type="ECO:0000313" key="2">
    <source>
        <dbReference type="EMBL" id="PNI56005.1"/>
    </source>
</evidence>
<reference evidence="2 3" key="1">
    <citation type="submission" date="2017-12" db="EMBL/GenBank/DDBJ databases">
        <title>High-resolution comparative analysis of great ape genomes.</title>
        <authorList>
            <person name="Pollen A."/>
            <person name="Hastie A."/>
            <person name="Hormozdiari F."/>
            <person name="Dougherty M."/>
            <person name="Liu R."/>
            <person name="Chaisson M."/>
            <person name="Hoppe E."/>
            <person name="Hill C."/>
            <person name="Pang A."/>
            <person name="Hillier L."/>
            <person name="Baker C."/>
            <person name="Armstrong J."/>
            <person name="Shendure J."/>
            <person name="Paten B."/>
            <person name="Wilson R."/>
            <person name="Chao H."/>
            <person name="Schneider V."/>
            <person name="Ventura M."/>
            <person name="Kronenberg Z."/>
            <person name="Murali S."/>
            <person name="Gordon D."/>
            <person name="Cantsilieris S."/>
            <person name="Munson K."/>
            <person name="Nelson B."/>
            <person name="Raja A."/>
            <person name="Underwood J."/>
            <person name="Diekhans M."/>
            <person name="Fiddes I."/>
            <person name="Haussler D."/>
            <person name="Eichler E."/>
        </authorList>
    </citation>
    <scope>NUCLEOTIDE SEQUENCE [LARGE SCALE GENOMIC DNA]</scope>
    <source>
        <strain evidence="2">Yerkes chimp pedigree #C0471</strain>
    </source>
</reference>
<sequence>MRRGLERWKIGESTADLPLTPGSGRRRWREDSTLPGADRDGRASQSERGSAPALQAAWAAVSSSAGICGAGSLAIPRYAMIFKHSGEPVLRLWLQGLVSIYAAFLRV</sequence>
<feature type="compositionally biased region" description="Basic and acidic residues" evidence="1">
    <location>
        <begin position="28"/>
        <end position="42"/>
    </location>
</feature>
<dbReference type="AlphaFoldDB" id="A0A2J8M905"/>
<evidence type="ECO:0000256" key="1">
    <source>
        <dbReference type="SAM" id="MobiDB-lite"/>
    </source>
</evidence>
<dbReference type="EMBL" id="NBAG03000264">
    <property type="protein sequence ID" value="PNI56005.1"/>
    <property type="molecule type" value="Genomic_DNA"/>
</dbReference>
<comment type="caution">
    <text evidence="2">The sequence shown here is derived from an EMBL/GenBank/DDBJ whole genome shotgun (WGS) entry which is preliminary data.</text>
</comment>
<dbReference type="Proteomes" id="UP000236370">
    <property type="component" value="Unassembled WGS sequence"/>
</dbReference>
<organism evidence="2 3">
    <name type="scientific">Pan troglodytes</name>
    <name type="common">Chimpanzee</name>
    <dbReference type="NCBI Taxonomy" id="9598"/>
    <lineage>
        <taxon>Eukaryota</taxon>
        <taxon>Metazoa</taxon>
        <taxon>Chordata</taxon>
        <taxon>Craniata</taxon>
        <taxon>Vertebrata</taxon>
        <taxon>Euteleostomi</taxon>
        <taxon>Mammalia</taxon>
        <taxon>Eutheria</taxon>
        <taxon>Euarchontoglires</taxon>
        <taxon>Primates</taxon>
        <taxon>Haplorrhini</taxon>
        <taxon>Catarrhini</taxon>
        <taxon>Hominidae</taxon>
        <taxon>Pan</taxon>
    </lineage>
</organism>
<proteinExistence type="predicted"/>
<protein>
    <submittedName>
        <fullName evidence="2">Uncharacterized protein</fullName>
    </submittedName>
</protein>
<gene>
    <name evidence="2" type="ORF">CK820_G0022473</name>
</gene>
<evidence type="ECO:0000313" key="3">
    <source>
        <dbReference type="Proteomes" id="UP000236370"/>
    </source>
</evidence>
<accession>A0A2J8M905</accession>
<name>A0A2J8M905_PANTR</name>
<feature type="region of interest" description="Disordered" evidence="1">
    <location>
        <begin position="14"/>
        <end position="49"/>
    </location>
</feature>